<dbReference type="Pfam" id="PF02518">
    <property type="entry name" value="HATPase_c"/>
    <property type="match status" value="1"/>
</dbReference>
<evidence type="ECO:0000256" key="7">
    <source>
        <dbReference type="ARBA" id="ARBA00022741"/>
    </source>
</evidence>
<proteinExistence type="predicted"/>
<name>A0ABV7A231_9BACI</name>
<evidence type="ECO:0000256" key="4">
    <source>
        <dbReference type="ARBA" id="ARBA00022475"/>
    </source>
</evidence>
<dbReference type="InterPro" id="IPR050351">
    <property type="entry name" value="BphY/WalK/GraS-like"/>
</dbReference>
<comment type="caution">
    <text evidence="15">The sequence shown here is derived from an EMBL/GenBank/DDBJ whole genome shotgun (WGS) entry which is preliminary data.</text>
</comment>
<dbReference type="Gene3D" id="6.10.340.10">
    <property type="match status" value="1"/>
</dbReference>
<evidence type="ECO:0000259" key="13">
    <source>
        <dbReference type="PROSITE" id="PS50109"/>
    </source>
</evidence>
<dbReference type="PRINTS" id="PR00344">
    <property type="entry name" value="BCTRLSENSOR"/>
</dbReference>
<dbReference type="Pfam" id="PF00672">
    <property type="entry name" value="HAMP"/>
    <property type="match status" value="1"/>
</dbReference>
<dbReference type="PANTHER" id="PTHR45453">
    <property type="entry name" value="PHOSPHATE REGULON SENSOR PROTEIN PHOR"/>
    <property type="match status" value="1"/>
</dbReference>
<dbReference type="Gene3D" id="1.10.287.130">
    <property type="match status" value="1"/>
</dbReference>
<evidence type="ECO:0000256" key="9">
    <source>
        <dbReference type="ARBA" id="ARBA00022840"/>
    </source>
</evidence>
<keyword evidence="12" id="KW-1133">Transmembrane helix</keyword>
<evidence type="ECO:0000256" key="5">
    <source>
        <dbReference type="ARBA" id="ARBA00022553"/>
    </source>
</evidence>
<organism evidence="15 16">
    <name type="scientific">Virgibacillus sediminis</name>
    <dbReference type="NCBI Taxonomy" id="202260"/>
    <lineage>
        <taxon>Bacteria</taxon>
        <taxon>Bacillati</taxon>
        <taxon>Bacillota</taxon>
        <taxon>Bacilli</taxon>
        <taxon>Bacillales</taxon>
        <taxon>Bacillaceae</taxon>
        <taxon>Virgibacillus</taxon>
    </lineage>
</organism>
<comment type="subcellular location">
    <subcellularLocation>
        <location evidence="2">Cell membrane</location>
        <topology evidence="2">Multi-pass membrane protein</topology>
    </subcellularLocation>
</comment>
<dbReference type="PROSITE" id="PS50109">
    <property type="entry name" value="HIS_KIN"/>
    <property type="match status" value="1"/>
</dbReference>
<comment type="catalytic activity">
    <reaction evidence="1">
        <text>ATP + protein L-histidine = ADP + protein N-phospho-L-histidine.</text>
        <dbReference type="EC" id="2.7.13.3"/>
    </reaction>
</comment>
<dbReference type="InterPro" id="IPR036890">
    <property type="entry name" value="HATPase_C_sf"/>
</dbReference>
<dbReference type="SUPFAM" id="SSF55874">
    <property type="entry name" value="ATPase domain of HSP90 chaperone/DNA topoisomerase II/histidine kinase"/>
    <property type="match status" value="1"/>
</dbReference>
<dbReference type="EMBL" id="JBHRRZ010000002">
    <property type="protein sequence ID" value="MFC2947047.1"/>
    <property type="molecule type" value="Genomic_DNA"/>
</dbReference>
<keyword evidence="16" id="KW-1185">Reference proteome</keyword>
<gene>
    <name evidence="15" type="ORF">ACFODW_01535</name>
</gene>
<accession>A0ABV7A231</accession>
<keyword evidence="5" id="KW-0597">Phosphoprotein</keyword>
<dbReference type="InterPro" id="IPR005467">
    <property type="entry name" value="His_kinase_dom"/>
</dbReference>
<evidence type="ECO:0000256" key="12">
    <source>
        <dbReference type="SAM" id="Phobius"/>
    </source>
</evidence>
<keyword evidence="6" id="KW-0808">Transferase</keyword>
<reference evidence="16" key="1">
    <citation type="journal article" date="2019" name="Int. J. Syst. Evol. Microbiol.">
        <title>The Global Catalogue of Microorganisms (GCM) 10K type strain sequencing project: providing services to taxonomists for standard genome sequencing and annotation.</title>
        <authorList>
            <consortium name="The Broad Institute Genomics Platform"/>
            <consortium name="The Broad Institute Genome Sequencing Center for Infectious Disease"/>
            <person name="Wu L."/>
            <person name="Ma J."/>
        </authorList>
    </citation>
    <scope>NUCLEOTIDE SEQUENCE [LARGE SCALE GENOMIC DNA]</scope>
    <source>
        <strain evidence="16">KCTC 13193</strain>
    </source>
</reference>
<evidence type="ECO:0000256" key="10">
    <source>
        <dbReference type="ARBA" id="ARBA00023012"/>
    </source>
</evidence>
<evidence type="ECO:0000256" key="1">
    <source>
        <dbReference type="ARBA" id="ARBA00000085"/>
    </source>
</evidence>
<dbReference type="Gene3D" id="3.30.565.10">
    <property type="entry name" value="Histidine kinase-like ATPase, C-terminal domain"/>
    <property type="match status" value="1"/>
</dbReference>
<feature type="transmembrane region" description="Helical" evidence="12">
    <location>
        <begin position="163"/>
        <end position="185"/>
    </location>
</feature>
<keyword evidence="9" id="KW-0067">ATP-binding</keyword>
<evidence type="ECO:0000256" key="3">
    <source>
        <dbReference type="ARBA" id="ARBA00012438"/>
    </source>
</evidence>
<dbReference type="RefSeq" id="WP_390301884.1">
    <property type="nucleotide sequence ID" value="NZ_JBHRRZ010000002.1"/>
</dbReference>
<evidence type="ECO:0000256" key="6">
    <source>
        <dbReference type="ARBA" id="ARBA00022679"/>
    </source>
</evidence>
<keyword evidence="12" id="KW-0812">Transmembrane</keyword>
<dbReference type="SUPFAM" id="SSF47384">
    <property type="entry name" value="Homodimeric domain of signal transducing histidine kinase"/>
    <property type="match status" value="1"/>
</dbReference>
<dbReference type="Pfam" id="PF00512">
    <property type="entry name" value="HisKA"/>
    <property type="match status" value="1"/>
</dbReference>
<feature type="domain" description="Histidine kinase" evidence="13">
    <location>
        <begin position="243"/>
        <end position="459"/>
    </location>
</feature>
<dbReference type="InterPro" id="IPR036097">
    <property type="entry name" value="HisK_dim/P_sf"/>
</dbReference>
<keyword evidence="11 12" id="KW-0472">Membrane</keyword>
<dbReference type="GO" id="GO:0016301">
    <property type="term" value="F:kinase activity"/>
    <property type="evidence" value="ECO:0007669"/>
    <property type="project" value="UniProtKB-KW"/>
</dbReference>
<dbReference type="CDD" id="cd00075">
    <property type="entry name" value="HATPase"/>
    <property type="match status" value="1"/>
</dbReference>
<dbReference type="SMART" id="SM00388">
    <property type="entry name" value="HisKA"/>
    <property type="match status" value="1"/>
</dbReference>
<dbReference type="InterPro" id="IPR004358">
    <property type="entry name" value="Sig_transdc_His_kin-like_C"/>
</dbReference>
<sequence length="467" mass="52563">MFNRISLKIGLLFFIFILLLESLLFTILYINMANTRIEEVMDNLLARGNTHRDVLEDSYNEQTLEHVGMMEAASDFIVIITDRDGTVVANSDPVEKEMAEVMEHTNHRNTPEGGAVVEDRWKEKDYIATDSPITIGGQHEGHVFMFANTVHVKRVLDQISDQFAVVGLFTLGLTIITIFILSRFITLPLIQMKEATEQLSRGRNKVELQTGRRDELGELAGSITRLSDDLERIKKERNDFLSHISHELRTPLTYIKGYADILGRKDITEENRKKYIHIVREETEQLAALIKNLFDLAKMDQNNFTIQRQEVNLKRFADSIAELVEPVFSAKDITLRVICPEGVTAEIDPERFQQVLLNILDNAGKHTHAGDEVCLRVEQTGETVRISIADTGEGVPEEDLPHLFDRLYRVEKSRSRSAGGSGLGLSIAKEIVEAHGGTIEVDSKLGKGTEMMIKLEGGRECVSSSSD</sequence>
<dbReference type="CDD" id="cd06225">
    <property type="entry name" value="HAMP"/>
    <property type="match status" value="1"/>
</dbReference>
<evidence type="ECO:0000313" key="16">
    <source>
        <dbReference type="Proteomes" id="UP001595387"/>
    </source>
</evidence>
<dbReference type="PROSITE" id="PS50885">
    <property type="entry name" value="HAMP"/>
    <property type="match status" value="1"/>
</dbReference>
<keyword evidence="7" id="KW-0547">Nucleotide-binding</keyword>
<evidence type="ECO:0000259" key="14">
    <source>
        <dbReference type="PROSITE" id="PS50885"/>
    </source>
</evidence>
<evidence type="ECO:0000256" key="8">
    <source>
        <dbReference type="ARBA" id="ARBA00022777"/>
    </source>
</evidence>
<dbReference type="SMART" id="SM00304">
    <property type="entry name" value="HAMP"/>
    <property type="match status" value="1"/>
</dbReference>
<keyword evidence="10" id="KW-0902">Two-component regulatory system</keyword>
<dbReference type="SMART" id="SM00387">
    <property type="entry name" value="HATPase_c"/>
    <property type="match status" value="1"/>
</dbReference>
<dbReference type="PANTHER" id="PTHR45453:SF1">
    <property type="entry name" value="PHOSPHATE REGULON SENSOR PROTEIN PHOR"/>
    <property type="match status" value="1"/>
</dbReference>
<evidence type="ECO:0000256" key="2">
    <source>
        <dbReference type="ARBA" id="ARBA00004651"/>
    </source>
</evidence>
<dbReference type="Proteomes" id="UP001595387">
    <property type="component" value="Unassembled WGS sequence"/>
</dbReference>
<dbReference type="EC" id="2.7.13.3" evidence="3"/>
<protein>
    <recommendedName>
        <fullName evidence="3">histidine kinase</fullName>
        <ecNumber evidence="3">2.7.13.3</ecNumber>
    </recommendedName>
</protein>
<feature type="domain" description="HAMP" evidence="14">
    <location>
        <begin position="183"/>
        <end position="235"/>
    </location>
</feature>
<feature type="transmembrane region" description="Helical" evidence="12">
    <location>
        <begin position="12"/>
        <end position="31"/>
    </location>
</feature>
<keyword evidence="4" id="KW-1003">Cell membrane</keyword>
<dbReference type="CDD" id="cd00082">
    <property type="entry name" value="HisKA"/>
    <property type="match status" value="1"/>
</dbReference>
<keyword evidence="8 15" id="KW-0418">Kinase</keyword>
<dbReference type="InterPro" id="IPR003661">
    <property type="entry name" value="HisK_dim/P_dom"/>
</dbReference>
<dbReference type="SUPFAM" id="SSF158472">
    <property type="entry name" value="HAMP domain-like"/>
    <property type="match status" value="1"/>
</dbReference>
<dbReference type="InterPro" id="IPR003594">
    <property type="entry name" value="HATPase_dom"/>
</dbReference>
<evidence type="ECO:0000256" key="11">
    <source>
        <dbReference type="ARBA" id="ARBA00023136"/>
    </source>
</evidence>
<dbReference type="InterPro" id="IPR003660">
    <property type="entry name" value="HAMP_dom"/>
</dbReference>
<evidence type="ECO:0000313" key="15">
    <source>
        <dbReference type="EMBL" id="MFC2947047.1"/>
    </source>
</evidence>